<evidence type="ECO:0000256" key="3">
    <source>
        <dbReference type="ARBA" id="ARBA00006128"/>
    </source>
</evidence>
<dbReference type="PANTHER" id="PTHR13083">
    <property type="entry name" value="WD REPEAT-CONTAINING PROTEIN 91"/>
    <property type="match status" value="1"/>
</dbReference>
<feature type="repeat" description="WD" evidence="6">
    <location>
        <begin position="530"/>
        <end position="560"/>
    </location>
</feature>
<proteinExistence type="inferred from homology"/>
<dbReference type="SMART" id="SM00320">
    <property type="entry name" value="WD40"/>
    <property type="match status" value="5"/>
</dbReference>
<reference evidence="9 10" key="1">
    <citation type="submission" date="2024-03" db="EMBL/GenBank/DDBJ databases">
        <title>The genome assembly and annotation of the cricket Gryllus longicercus Weissman &amp; Gray.</title>
        <authorList>
            <person name="Szrajer S."/>
            <person name="Gray D."/>
            <person name="Ylla G."/>
        </authorList>
    </citation>
    <scope>NUCLEOTIDE SEQUENCE [LARGE SCALE GENOMIC DNA]</scope>
    <source>
        <strain evidence="9">DAG 2021-001</strain>
        <tissue evidence="9">Whole body minus gut</tissue>
    </source>
</reference>
<keyword evidence="6" id="KW-0853">WD repeat</keyword>
<feature type="region of interest" description="Disordered" evidence="7">
    <location>
        <begin position="272"/>
        <end position="355"/>
    </location>
</feature>
<dbReference type="InterPro" id="IPR001680">
    <property type="entry name" value="WD40_rpt"/>
</dbReference>
<dbReference type="PROSITE" id="PS50082">
    <property type="entry name" value="WD_REPEATS_2"/>
    <property type="match status" value="2"/>
</dbReference>
<dbReference type="PROSITE" id="PS50896">
    <property type="entry name" value="LISH"/>
    <property type="match status" value="1"/>
</dbReference>
<evidence type="ECO:0000256" key="6">
    <source>
        <dbReference type="PROSITE-ProRule" id="PRU00221"/>
    </source>
</evidence>
<sequence>MAQVQFVEELIREYLIFRGFSSTVKAFDSELKVDKDKGFRVDKIVELLLQHVTSCDLTSLRELWLHLDQKVFSKLEHHFIPAVRKLENAVLKFYLVNAVVTNKPDKVMDFFNKMTPDILSQPEWKEWFMLPFVRYPEENPIFAVHFTKQWQDTLLVSLHNFLATIFQCMPLPVLCAYEDETARIRRLVDENESLKLKLATLSESGRGSNTQTESAVQFTSDSSPSGTDLMDDFYVIAQEALSISAENQSKTLKSLIRNIGTGLPTSPILVRRVSQQQHQPPQGQKKLSSSEEYVHKKSVQKPRPTSTLGTAVNSRPSTSPASTDITSAPARRSETRTGPLAEGTEKKQEPNTTTAVGNVESTISAPTSNFLLLSQEQYAEHRASITQCRFNSAGSAIASCDTDGVVKLWTLTPTPKTSATFVSKSSALSLAWVTKNERYFLTGHKNGLVRLYDSHDNKMVWEIGTDSAGSLTQASVLDLCCSPNETNFVCCLVDEQQSNLSKLLLFDLKTKKLENFYLFGTGNHYAKCCAFNHNGQLLFTGCTDGAVRIFDIRSSDCIDVWHLQKEPIEAIQLVADYTACFTLTRDCKLRRHCLSQRGQILSEHYLPDVGALQNLPEAHGQFFSLDTAGTNALLCGNSGGVIAHVGTSNVRKLLDMGGHCEPVVAVDWAIANQCVTSVTASSDGRIQLSTLLTP</sequence>
<evidence type="ECO:0000256" key="7">
    <source>
        <dbReference type="SAM" id="MobiDB-lite"/>
    </source>
</evidence>
<name>A0AAN9VX82_9ORTH</name>
<comment type="caution">
    <text evidence="9">The sequence shown here is derived from an EMBL/GenBank/DDBJ whole genome shotgun (WGS) entry which is preliminary data.</text>
</comment>
<dbReference type="EMBL" id="JAZDUA010000100">
    <property type="protein sequence ID" value="KAK7868097.1"/>
    <property type="molecule type" value="Genomic_DNA"/>
</dbReference>
<dbReference type="PANTHER" id="PTHR13083:SF3">
    <property type="entry name" value="WD REPEAT-CONTAINING PROTEIN 91"/>
    <property type="match status" value="1"/>
</dbReference>
<dbReference type="GO" id="GO:0045022">
    <property type="term" value="P:early endosome to late endosome transport"/>
    <property type="evidence" value="ECO:0007669"/>
    <property type="project" value="InterPro"/>
</dbReference>
<evidence type="ECO:0000256" key="2">
    <source>
        <dbReference type="ARBA" id="ARBA00004414"/>
    </source>
</evidence>
<evidence type="ECO:0000256" key="4">
    <source>
        <dbReference type="ARBA" id="ARBA00021116"/>
    </source>
</evidence>
<keyword evidence="10" id="KW-1185">Reference proteome</keyword>
<evidence type="ECO:0000259" key="8">
    <source>
        <dbReference type="Pfam" id="PF23138"/>
    </source>
</evidence>
<comment type="similarity">
    <text evidence="3">Belongs to the WD repeat WDR91 family.</text>
</comment>
<feature type="compositionally biased region" description="Polar residues" evidence="7">
    <location>
        <begin position="303"/>
        <end position="326"/>
    </location>
</feature>
<accession>A0AAN9VX82</accession>
<feature type="region of interest" description="Disordered" evidence="7">
    <location>
        <begin position="203"/>
        <end position="223"/>
    </location>
</feature>
<dbReference type="Pfam" id="PF00400">
    <property type="entry name" value="WD40"/>
    <property type="match status" value="2"/>
</dbReference>
<organism evidence="9 10">
    <name type="scientific">Gryllus longicercus</name>
    <dbReference type="NCBI Taxonomy" id="2509291"/>
    <lineage>
        <taxon>Eukaryota</taxon>
        <taxon>Metazoa</taxon>
        <taxon>Ecdysozoa</taxon>
        <taxon>Arthropoda</taxon>
        <taxon>Hexapoda</taxon>
        <taxon>Insecta</taxon>
        <taxon>Pterygota</taxon>
        <taxon>Neoptera</taxon>
        <taxon>Polyneoptera</taxon>
        <taxon>Orthoptera</taxon>
        <taxon>Ensifera</taxon>
        <taxon>Gryllidea</taxon>
        <taxon>Grylloidea</taxon>
        <taxon>Gryllidae</taxon>
        <taxon>Gryllinae</taxon>
        <taxon>Gryllus</taxon>
    </lineage>
</organism>
<dbReference type="InterPro" id="IPR056327">
    <property type="entry name" value="ARMC9_CTLH-like_dom"/>
</dbReference>
<dbReference type="Gene3D" id="2.130.10.10">
    <property type="entry name" value="YVTN repeat-like/Quinoprotein amine dehydrogenase"/>
    <property type="match status" value="2"/>
</dbReference>
<evidence type="ECO:0000313" key="10">
    <source>
        <dbReference type="Proteomes" id="UP001378592"/>
    </source>
</evidence>
<protein>
    <recommendedName>
        <fullName evidence="4">WD repeat-containing protein 91</fullName>
    </recommendedName>
</protein>
<dbReference type="SUPFAM" id="SSF50978">
    <property type="entry name" value="WD40 repeat-like"/>
    <property type="match status" value="1"/>
</dbReference>
<dbReference type="GO" id="GO:0051898">
    <property type="term" value="P:negative regulation of phosphatidylinositol 3-kinase/protein kinase B signal transduction"/>
    <property type="evidence" value="ECO:0007669"/>
    <property type="project" value="InterPro"/>
</dbReference>
<comment type="subcellular location">
    <subcellularLocation>
        <location evidence="1">Early endosome membrane</location>
        <topology evidence="1">Peripheral membrane protein</topology>
    </subcellularLocation>
    <subcellularLocation>
        <location evidence="2">Late endosome membrane</location>
    </subcellularLocation>
</comment>
<dbReference type="Proteomes" id="UP001378592">
    <property type="component" value="Unassembled WGS sequence"/>
</dbReference>
<keyword evidence="5" id="KW-0967">Endosome</keyword>
<dbReference type="GO" id="GO:0031901">
    <property type="term" value="C:early endosome membrane"/>
    <property type="evidence" value="ECO:0007669"/>
    <property type="project" value="UniProtKB-SubCell"/>
</dbReference>
<evidence type="ECO:0000256" key="5">
    <source>
        <dbReference type="ARBA" id="ARBA00022753"/>
    </source>
</evidence>
<dbReference type="AlphaFoldDB" id="A0AAN9VX82"/>
<evidence type="ECO:0000256" key="1">
    <source>
        <dbReference type="ARBA" id="ARBA00004220"/>
    </source>
</evidence>
<dbReference type="Pfam" id="PF23138">
    <property type="entry name" value="CTLH_Armc9"/>
    <property type="match status" value="1"/>
</dbReference>
<feature type="repeat" description="WD" evidence="6">
    <location>
        <begin position="378"/>
        <end position="419"/>
    </location>
</feature>
<dbReference type="InterPro" id="IPR015943">
    <property type="entry name" value="WD40/YVTN_repeat-like_dom_sf"/>
</dbReference>
<dbReference type="GO" id="GO:0031902">
    <property type="term" value="C:late endosome membrane"/>
    <property type="evidence" value="ECO:0007669"/>
    <property type="project" value="UniProtKB-SubCell"/>
</dbReference>
<dbReference type="InterPro" id="IPR036322">
    <property type="entry name" value="WD40_repeat_dom_sf"/>
</dbReference>
<feature type="compositionally biased region" description="Low complexity" evidence="7">
    <location>
        <begin position="275"/>
        <end position="284"/>
    </location>
</feature>
<dbReference type="InterPro" id="IPR006594">
    <property type="entry name" value="LisH"/>
</dbReference>
<dbReference type="PROSITE" id="PS50294">
    <property type="entry name" value="WD_REPEATS_REGION"/>
    <property type="match status" value="1"/>
</dbReference>
<gene>
    <name evidence="9" type="ORF">R5R35_005545</name>
</gene>
<dbReference type="GO" id="GO:0141039">
    <property type="term" value="F:phosphatidylinositol 3-kinase inhibitor activity"/>
    <property type="evidence" value="ECO:0007669"/>
    <property type="project" value="InterPro"/>
</dbReference>
<feature type="domain" description="ARMC9 CTLH-like" evidence="8">
    <location>
        <begin position="46"/>
        <end position="168"/>
    </location>
</feature>
<evidence type="ECO:0000313" key="9">
    <source>
        <dbReference type="EMBL" id="KAK7868097.1"/>
    </source>
</evidence>
<dbReference type="InterPro" id="IPR039724">
    <property type="entry name" value="WDR91"/>
</dbReference>